<reference evidence="3" key="1">
    <citation type="submission" date="2015-09" db="EMBL/GenBank/DDBJ databases">
        <title>Complete sequence of Algoriphagus sp. M8-2.</title>
        <authorList>
            <person name="Shintani M."/>
        </authorList>
    </citation>
    <scope>NUCLEOTIDE SEQUENCE [LARGE SCALE GENOMIC DNA]</scope>
    <source>
        <strain evidence="3">M8-2</strain>
    </source>
</reference>
<keyword evidence="3" id="KW-1185">Reference proteome</keyword>
<feature type="chain" id="PRO_5007494660" description="Tetratricopeptide repeat protein" evidence="1">
    <location>
        <begin position="21"/>
        <end position="214"/>
    </location>
</feature>
<dbReference type="RefSeq" id="WP_067543532.1">
    <property type="nucleotide sequence ID" value="NZ_CP012836.1"/>
</dbReference>
<evidence type="ECO:0000313" key="2">
    <source>
        <dbReference type="EMBL" id="AMQ55321.1"/>
    </source>
</evidence>
<dbReference type="KEGG" id="alm:AO498_02860"/>
<dbReference type="PATRIC" id="fig|1727163.4.peg.594"/>
<dbReference type="EMBL" id="CP012836">
    <property type="protein sequence ID" value="AMQ55321.1"/>
    <property type="molecule type" value="Genomic_DNA"/>
</dbReference>
<feature type="signal peptide" evidence="1">
    <location>
        <begin position="1"/>
        <end position="20"/>
    </location>
</feature>
<organism evidence="2 3">
    <name type="scientific">Algoriphagus sanaruensis</name>
    <dbReference type="NCBI Taxonomy" id="1727163"/>
    <lineage>
        <taxon>Bacteria</taxon>
        <taxon>Pseudomonadati</taxon>
        <taxon>Bacteroidota</taxon>
        <taxon>Cytophagia</taxon>
        <taxon>Cytophagales</taxon>
        <taxon>Cyclobacteriaceae</taxon>
        <taxon>Algoriphagus</taxon>
    </lineage>
</organism>
<dbReference type="Gene3D" id="1.25.40.10">
    <property type="entry name" value="Tetratricopeptide repeat domain"/>
    <property type="match status" value="1"/>
</dbReference>
<dbReference type="InterPro" id="IPR011990">
    <property type="entry name" value="TPR-like_helical_dom_sf"/>
</dbReference>
<gene>
    <name evidence="2" type="ORF">AO498_02860</name>
</gene>
<evidence type="ECO:0008006" key="4">
    <source>
        <dbReference type="Google" id="ProtNLM"/>
    </source>
</evidence>
<keyword evidence="1" id="KW-0732">Signal</keyword>
<dbReference type="AlphaFoldDB" id="A0A142EJL6"/>
<name>A0A142EJL6_9BACT</name>
<dbReference type="SUPFAM" id="SSF48452">
    <property type="entry name" value="TPR-like"/>
    <property type="match status" value="1"/>
</dbReference>
<dbReference type="STRING" id="1727163.AO498_02860"/>
<dbReference type="Proteomes" id="UP000073816">
    <property type="component" value="Chromosome"/>
</dbReference>
<proteinExistence type="predicted"/>
<evidence type="ECO:0000256" key="1">
    <source>
        <dbReference type="SAM" id="SignalP"/>
    </source>
</evidence>
<protein>
    <recommendedName>
        <fullName evidence="4">Tetratricopeptide repeat protein</fullName>
    </recommendedName>
</protein>
<reference evidence="2 3" key="2">
    <citation type="journal article" date="2016" name="Genome Announc.">
        <title>Complete Genome Sequence of Algoriphagus sp. Strain M8-2, Isolated from a Brackish Lake.</title>
        <authorList>
            <person name="Muraguchi Y."/>
            <person name="Kushimoto K."/>
            <person name="Ohtsubo Y."/>
            <person name="Suzuki T."/>
            <person name="Dohra H."/>
            <person name="Kimbara K."/>
            <person name="Shintani M."/>
        </authorList>
    </citation>
    <scope>NUCLEOTIDE SEQUENCE [LARGE SCALE GENOMIC DNA]</scope>
    <source>
        <strain evidence="2 3">M8-2</strain>
    </source>
</reference>
<sequence length="214" mass="23983">MKTYFTTLLLIFTFVLSAFANDPAYESAMKKQLQAMKTIQTAAESQEITNAFLRIAEAKSSEWLPLYYAAYLQAIAAFRFEVDQDQYFDQAMELIQKANQLAPNHSEITALQGFILMGKISVDPMNRGQELSGQAMQLFGKAIALDKENPRATTLMAQMELGMSQFFGQGPEKACGLARVGLELFSKEESKINEDYLLPTWGKREAEQVASMCN</sequence>
<accession>A0A142EJL6</accession>
<evidence type="ECO:0000313" key="3">
    <source>
        <dbReference type="Proteomes" id="UP000073816"/>
    </source>
</evidence>
<dbReference type="OrthoDB" id="1150971at2"/>